<dbReference type="PANTHER" id="PTHR30629:SF2">
    <property type="entry name" value="PROPHAGE INTEGRASE INTS-RELATED"/>
    <property type="match status" value="1"/>
</dbReference>
<feature type="domain" description="Tyr recombinase" evidence="7">
    <location>
        <begin position="171"/>
        <end position="346"/>
    </location>
</feature>
<dbReference type="InterPro" id="IPR050808">
    <property type="entry name" value="Phage_Integrase"/>
</dbReference>
<protein>
    <recommendedName>
        <fullName evidence="10">Tyr recombinase domain-containing protein</fullName>
    </recommendedName>
</protein>
<evidence type="ECO:0000256" key="2">
    <source>
        <dbReference type="ARBA" id="ARBA00022908"/>
    </source>
</evidence>
<dbReference type="InterPro" id="IPR002104">
    <property type="entry name" value="Integrase_catalytic"/>
</dbReference>
<accession>A0A381YBS4</accession>
<evidence type="ECO:0008006" key="10">
    <source>
        <dbReference type="Google" id="ProtNLM"/>
    </source>
</evidence>
<reference evidence="9" key="1">
    <citation type="submission" date="2018-05" db="EMBL/GenBank/DDBJ databases">
        <authorList>
            <person name="Lanie J.A."/>
            <person name="Ng W.-L."/>
            <person name="Kazmierczak K.M."/>
            <person name="Andrzejewski T.M."/>
            <person name="Davidsen T.M."/>
            <person name="Wayne K.J."/>
            <person name="Tettelin H."/>
            <person name="Glass J.I."/>
            <person name="Rusch D."/>
            <person name="Podicherti R."/>
            <person name="Tsui H.-C.T."/>
            <person name="Winkler M.E."/>
        </authorList>
    </citation>
    <scope>NUCLEOTIDE SEQUENCE</scope>
</reference>
<evidence type="ECO:0000259" key="8">
    <source>
        <dbReference type="PROSITE" id="PS51900"/>
    </source>
</evidence>
<dbReference type="GO" id="GO:0015074">
    <property type="term" value="P:DNA integration"/>
    <property type="evidence" value="ECO:0007669"/>
    <property type="project" value="UniProtKB-KW"/>
</dbReference>
<evidence type="ECO:0000256" key="1">
    <source>
        <dbReference type="ARBA" id="ARBA00008857"/>
    </source>
</evidence>
<evidence type="ECO:0000256" key="4">
    <source>
        <dbReference type="ARBA" id="ARBA00023172"/>
    </source>
</evidence>
<dbReference type="InterPro" id="IPR044068">
    <property type="entry name" value="CB"/>
</dbReference>
<organism evidence="9">
    <name type="scientific">marine metagenome</name>
    <dbReference type="NCBI Taxonomy" id="408172"/>
    <lineage>
        <taxon>unclassified sequences</taxon>
        <taxon>metagenomes</taxon>
        <taxon>ecological metagenomes</taxon>
    </lineage>
</organism>
<evidence type="ECO:0000256" key="3">
    <source>
        <dbReference type="ARBA" id="ARBA00023125"/>
    </source>
</evidence>
<dbReference type="Gene3D" id="1.10.443.10">
    <property type="entry name" value="Intergrase catalytic core"/>
    <property type="match status" value="1"/>
</dbReference>
<evidence type="ECO:0000259" key="7">
    <source>
        <dbReference type="PROSITE" id="PS51898"/>
    </source>
</evidence>
<dbReference type="GO" id="GO:0075713">
    <property type="term" value="P:establishment of integrated proviral latency"/>
    <property type="evidence" value="ECO:0007669"/>
    <property type="project" value="UniProtKB-KW"/>
</dbReference>
<dbReference type="CDD" id="cd00796">
    <property type="entry name" value="INT_Rci_Hp1_C"/>
    <property type="match status" value="1"/>
</dbReference>
<dbReference type="InterPro" id="IPR010998">
    <property type="entry name" value="Integrase_recombinase_N"/>
</dbReference>
<comment type="similarity">
    <text evidence="1">Belongs to the 'phage' integrase family.</text>
</comment>
<dbReference type="EMBL" id="UINC01017772">
    <property type="protein sequence ID" value="SVA74062.1"/>
    <property type="molecule type" value="Genomic_DNA"/>
</dbReference>
<dbReference type="Gene3D" id="1.10.150.130">
    <property type="match status" value="1"/>
</dbReference>
<evidence type="ECO:0000256" key="6">
    <source>
        <dbReference type="ARBA" id="ARBA00023296"/>
    </source>
</evidence>
<dbReference type="InterPro" id="IPR011010">
    <property type="entry name" value="DNA_brk_join_enz"/>
</dbReference>
<evidence type="ECO:0000313" key="9">
    <source>
        <dbReference type="EMBL" id="SVA74062.1"/>
    </source>
</evidence>
<name>A0A381YBS4_9ZZZZ</name>
<dbReference type="PROSITE" id="PS51898">
    <property type="entry name" value="TYR_RECOMBINASE"/>
    <property type="match status" value="1"/>
</dbReference>
<dbReference type="Pfam" id="PF00589">
    <property type="entry name" value="Phage_integrase"/>
    <property type="match status" value="1"/>
</dbReference>
<dbReference type="PROSITE" id="PS51900">
    <property type="entry name" value="CB"/>
    <property type="match status" value="1"/>
</dbReference>
<evidence type="ECO:0000256" key="5">
    <source>
        <dbReference type="ARBA" id="ARBA00023195"/>
    </source>
</evidence>
<dbReference type="SUPFAM" id="SSF56349">
    <property type="entry name" value="DNA breaking-rejoining enzymes"/>
    <property type="match status" value="1"/>
</dbReference>
<dbReference type="InterPro" id="IPR013762">
    <property type="entry name" value="Integrase-like_cat_sf"/>
</dbReference>
<gene>
    <name evidence="9" type="ORF">METZ01_LOCUS126916</name>
</gene>
<dbReference type="GO" id="GO:0046718">
    <property type="term" value="P:symbiont entry into host cell"/>
    <property type="evidence" value="ECO:0007669"/>
    <property type="project" value="UniProtKB-KW"/>
</dbReference>
<keyword evidence="2" id="KW-0229">DNA integration</keyword>
<dbReference type="GO" id="GO:0044826">
    <property type="term" value="P:viral genome integration into host DNA"/>
    <property type="evidence" value="ECO:0007669"/>
    <property type="project" value="UniProtKB-KW"/>
</dbReference>
<dbReference type="AlphaFoldDB" id="A0A381YBS4"/>
<feature type="domain" description="Core-binding (CB)" evidence="8">
    <location>
        <begin position="63"/>
        <end position="149"/>
    </location>
</feature>
<keyword evidence="3" id="KW-0238">DNA-binding</keyword>
<keyword evidence="5" id="KW-1179">Viral genome integration</keyword>
<dbReference type="GO" id="GO:0006310">
    <property type="term" value="P:DNA recombination"/>
    <property type="evidence" value="ECO:0007669"/>
    <property type="project" value="UniProtKB-KW"/>
</dbReference>
<dbReference type="GO" id="GO:0003677">
    <property type="term" value="F:DNA binding"/>
    <property type="evidence" value="ECO:0007669"/>
    <property type="project" value="UniProtKB-KW"/>
</dbReference>
<keyword evidence="6" id="KW-1160">Virus entry into host cell</keyword>
<sequence>MATFMKRRNKNGEDRITVVVRVKGYPRQTATFRNMTLARDWAQRTEAAIKDGRHFKDKESKKHTLKELADRFLEELEDSQFKSLPEYKRIFVWWVNKLGDYKLSDVTPALISEYKSRLIKEETHMKKNRSGARANRYLAVLSSAMNTAVKEWGWLEDNPVTKIKKFPEPTGRVRYLDKFERDALIKACENSSNKDLKLVVLMALSTGARKMEIWGLKWNDLDLKTGRIVFRNTKNKEIRGVGLTGPALELLRKKKSNLSRIDTQLLFPSKKNPQKTYNFRSMFEKALKEAQIEDFRWHDLRHTTGSYIAMQGASSAEIAAVLGHKSLSMVKRYSHISEDHSTGILEKMNQSIFGD</sequence>
<dbReference type="PANTHER" id="PTHR30629">
    <property type="entry name" value="PROPHAGE INTEGRASE"/>
    <property type="match status" value="1"/>
</dbReference>
<proteinExistence type="inferred from homology"/>
<keyword evidence="4" id="KW-0233">DNA recombination</keyword>